<evidence type="ECO:0000313" key="13">
    <source>
        <dbReference type="Proteomes" id="UP000010931"/>
    </source>
</evidence>
<keyword evidence="13" id="KW-1185">Reference proteome</keyword>
<dbReference type="Proteomes" id="UP000010931">
    <property type="component" value="Unassembled WGS sequence"/>
</dbReference>
<keyword evidence="6 12" id="KW-0489">Methyltransferase</keyword>
<accession>L7F6B2</accession>
<dbReference type="GO" id="GO:0004719">
    <property type="term" value="F:protein-L-isoaspartate (D-aspartate) O-methyltransferase activity"/>
    <property type="evidence" value="ECO:0007669"/>
    <property type="project" value="UniProtKB-EC"/>
</dbReference>
<dbReference type="Pfam" id="PF01135">
    <property type="entry name" value="PCMT"/>
    <property type="match status" value="1"/>
</dbReference>
<dbReference type="PATRIC" id="fig|698760.3.peg.5254"/>
<gene>
    <name evidence="12" type="ORF">STRTUCAR8_01720</name>
</gene>
<dbReference type="EMBL" id="AEJB01000361">
    <property type="protein sequence ID" value="ELP66190.1"/>
    <property type="molecule type" value="Genomic_DNA"/>
</dbReference>
<evidence type="ECO:0000256" key="5">
    <source>
        <dbReference type="ARBA" id="ARBA00022490"/>
    </source>
</evidence>
<evidence type="ECO:0000256" key="8">
    <source>
        <dbReference type="ARBA" id="ARBA00022691"/>
    </source>
</evidence>
<keyword evidence="8" id="KW-0949">S-adenosyl-L-methionine</keyword>
<dbReference type="PANTHER" id="PTHR11579">
    <property type="entry name" value="PROTEIN-L-ISOASPARTATE O-METHYLTRANSFERASE"/>
    <property type="match status" value="1"/>
</dbReference>
<evidence type="ECO:0000256" key="3">
    <source>
        <dbReference type="ARBA" id="ARBA00011890"/>
    </source>
</evidence>
<dbReference type="EC" id="2.1.1.77" evidence="3"/>
<evidence type="ECO:0000256" key="7">
    <source>
        <dbReference type="ARBA" id="ARBA00022679"/>
    </source>
</evidence>
<sequence>MLDTLPSSENPTIGTTHLGLRPGHRVLDIGTGAGMTAAVACRICGDAGVVTLDRDRHITTAARSRLNDLGYQPTVVTGAGEAGWPQRGPYDRVFVSYAVPRVPSAWMEQLAPGGRALVNVSSTSPSWPGLAVITRSPRGLVEGELRPVELGHRPGHGFERIHISREFRDRIETGTHGRNTRSRQAPPEDDARGLWLALAFLRPGLVRNWDADHLVIGAPACGSWLAARPDATGGWAVTAYGPRDIWGGDPERCRSLEGRRRTVRLPPPPR</sequence>
<dbReference type="GeneID" id="97407456"/>
<comment type="caution">
    <text evidence="12">The sequence shown here is derived from an EMBL/GenBank/DDBJ whole genome shotgun (WGS) entry which is preliminary data.</text>
</comment>
<evidence type="ECO:0000256" key="2">
    <source>
        <dbReference type="ARBA" id="ARBA00005369"/>
    </source>
</evidence>
<dbReference type="CDD" id="cd02440">
    <property type="entry name" value="AdoMet_MTases"/>
    <property type="match status" value="1"/>
</dbReference>
<reference evidence="12 13" key="1">
    <citation type="journal article" date="2011" name="Plasmid">
        <title>Streptomyces turgidiscabies Car8 contains a modular pathogenicity island that shares virulence genes with other actinobacterial plant pathogens.</title>
        <authorList>
            <person name="Huguet-Tapia J.C."/>
            <person name="Badger J.H."/>
            <person name="Loria R."/>
            <person name="Pettis G.S."/>
        </authorList>
    </citation>
    <scope>NUCLEOTIDE SEQUENCE [LARGE SCALE GENOMIC DNA]</scope>
    <source>
        <strain evidence="12 13">Car8</strain>
    </source>
</reference>
<dbReference type="InterPro" id="IPR000682">
    <property type="entry name" value="PCMT"/>
</dbReference>
<evidence type="ECO:0000313" key="12">
    <source>
        <dbReference type="EMBL" id="ELP66190.1"/>
    </source>
</evidence>
<protein>
    <recommendedName>
        <fullName evidence="4">Protein-L-isoaspartate O-methyltransferase</fullName>
        <ecNumber evidence="3">2.1.1.77</ecNumber>
    </recommendedName>
    <alternativeName>
        <fullName evidence="11">L-isoaspartyl protein carboxyl methyltransferase</fullName>
    </alternativeName>
    <alternativeName>
        <fullName evidence="9">Protein L-isoaspartyl methyltransferase</fullName>
    </alternativeName>
    <alternativeName>
        <fullName evidence="10">Protein-beta-aspartate methyltransferase</fullName>
    </alternativeName>
</protein>
<evidence type="ECO:0000256" key="10">
    <source>
        <dbReference type="ARBA" id="ARBA00031323"/>
    </source>
</evidence>
<name>L7F6B2_STRT8</name>
<evidence type="ECO:0000256" key="11">
    <source>
        <dbReference type="ARBA" id="ARBA00031350"/>
    </source>
</evidence>
<evidence type="ECO:0000256" key="6">
    <source>
        <dbReference type="ARBA" id="ARBA00022603"/>
    </source>
</evidence>
<dbReference type="InterPro" id="IPR029063">
    <property type="entry name" value="SAM-dependent_MTases_sf"/>
</dbReference>
<keyword evidence="7 12" id="KW-0808">Transferase</keyword>
<dbReference type="SUPFAM" id="SSF53335">
    <property type="entry name" value="S-adenosyl-L-methionine-dependent methyltransferases"/>
    <property type="match status" value="1"/>
</dbReference>
<evidence type="ECO:0000256" key="9">
    <source>
        <dbReference type="ARBA" id="ARBA00030757"/>
    </source>
</evidence>
<dbReference type="GO" id="GO:0005737">
    <property type="term" value="C:cytoplasm"/>
    <property type="evidence" value="ECO:0007669"/>
    <property type="project" value="UniProtKB-SubCell"/>
</dbReference>
<dbReference type="RefSeq" id="WP_006379125.1">
    <property type="nucleotide sequence ID" value="NZ_AEJB01000361.1"/>
</dbReference>
<keyword evidence="5" id="KW-0963">Cytoplasm</keyword>
<comment type="similarity">
    <text evidence="2">Belongs to the methyltransferase superfamily. L-isoaspartyl/D-aspartyl protein methyltransferase family.</text>
</comment>
<dbReference type="AlphaFoldDB" id="L7F6B2"/>
<organism evidence="12 13">
    <name type="scientific">Streptomyces turgidiscabies (strain Car8)</name>
    <dbReference type="NCBI Taxonomy" id="698760"/>
    <lineage>
        <taxon>Bacteria</taxon>
        <taxon>Bacillati</taxon>
        <taxon>Actinomycetota</taxon>
        <taxon>Actinomycetes</taxon>
        <taxon>Kitasatosporales</taxon>
        <taxon>Streptomycetaceae</taxon>
        <taxon>Streptomyces</taxon>
    </lineage>
</organism>
<dbReference type="PANTHER" id="PTHR11579:SF0">
    <property type="entry name" value="PROTEIN-L-ISOASPARTATE(D-ASPARTATE) O-METHYLTRANSFERASE"/>
    <property type="match status" value="1"/>
</dbReference>
<evidence type="ECO:0000256" key="4">
    <source>
        <dbReference type="ARBA" id="ARBA00013346"/>
    </source>
</evidence>
<dbReference type="STRING" id="85558.T45_09217"/>
<proteinExistence type="inferred from homology"/>
<evidence type="ECO:0000256" key="1">
    <source>
        <dbReference type="ARBA" id="ARBA00004496"/>
    </source>
</evidence>
<comment type="subcellular location">
    <subcellularLocation>
        <location evidence="1">Cytoplasm</location>
    </subcellularLocation>
</comment>
<dbReference type="GO" id="GO:0032259">
    <property type="term" value="P:methylation"/>
    <property type="evidence" value="ECO:0007669"/>
    <property type="project" value="UniProtKB-KW"/>
</dbReference>
<dbReference type="Gene3D" id="3.40.50.150">
    <property type="entry name" value="Vaccinia Virus protein VP39"/>
    <property type="match status" value="1"/>
</dbReference>